<dbReference type="Gene3D" id="3.30.565.10">
    <property type="entry name" value="Histidine kinase-like ATPase, C-terminal domain"/>
    <property type="match status" value="1"/>
</dbReference>
<dbReference type="SMART" id="SM00387">
    <property type="entry name" value="HATPase_c"/>
    <property type="match status" value="1"/>
</dbReference>
<dbReference type="InterPro" id="IPR003018">
    <property type="entry name" value="GAF"/>
</dbReference>
<dbReference type="RefSeq" id="WP_160067153.1">
    <property type="nucleotide sequence ID" value="NZ_WUYX01000069.1"/>
</dbReference>
<evidence type="ECO:0000256" key="5">
    <source>
        <dbReference type="ARBA" id="ARBA00022777"/>
    </source>
</evidence>
<dbReference type="AlphaFoldDB" id="A0A6B0VRI6"/>
<dbReference type="SUPFAM" id="SSF47384">
    <property type="entry name" value="Homodimeric domain of signal transducing histidine kinase"/>
    <property type="match status" value="1"/>
</dbReference>
<dbReference type="InterPro" id="IPR005467">
    <property type="entry name" value="His_kinase_dom"/>
</dbReference>
<feature type="domain" description="PAC" evidence="9">
    <location>
        <begin position="518"/>
        <end position="570"/>
    </location>
</feature>
<dbReference type="SUPFAM" id="SSF55781">
    <property type="entry name" value="GAF domain-like"/>
    <property type="match status" value="1"/>
</dbReference>
<dbReference type="InterPro" id="IPR029016">
    <property type="entry name" value="GAF-like_dom_sf"/>
</dbReference>
<dbReference type="InterPro" id="IPR052162">
    <property type="entry name" value="Sensor_kinase/Photoreceptor"/>
</dbReference>
<dbReference type="InterPro" id="IPR036890">
    <property type="entry name" value="HATPase_C_sf"/>
</dbReference>
<dbReference type="InterPro" id="IPR036097">
    <property type="entry name" value="HisK_dim/P_sf"/>
</dbReference>
<evidence type="ECO:0000259" key="8">
    <source>
        <dbReference type="PROSITE" id="PS50112"/>
    </source>
</evidence>
<proteinExistence type="predicted"/>
<dbReference type="OrthoDB" id="106630at2157"/>
<feature type="domain" description="PAS" evidence="8">
    <location>
        <begin position="564"/>
        <end position="634"/>
    </location>
</feature>
<dbReference type="SMART" id="SM00086">
    <property type="entry name" value="PAC"/>
    <property type="match status" value="3"/>
</dbReference>
<dbReference type="SMART" id="SM00065">
    <property type="entry name" value="GAF"/>
    <property type="match status" value="1"/>
</dbReference>
<dbReference type="SUPFAM" id="SSF55785">
    <property type="entry name" value="PYP-like sensor domain (PAS domain)"/>
    <property type="match status" value="5"/>
</dbReference>
<accession>A0A6B0VRI6</accession>
<dbReference type="PROSITE" id="PS50112">
    <property type="entry name" value="PAS"/>
    <property type="match status" value="4"/>
</dbReference>
<evidence type="ECO:0000259" key="7">
    <source>
        <dbReference type="PROSITE" id="PS50109"/>
    </source>
</evidence>
<dbReference type="InterPro" id="IPR003594">
    <property type="entry name" value="HATPase_dom"/>
</dbReference>
<dbReference type="InterPro" id="IPR001610">
    <property type="entry name" value="PAC"/>
</dbReference>
<evidence type="ECO:0000256" key="4">
    <source>
        <dbReference type="ARBA" id="ARBA00022679"/>
    </source>
</evidence>
<dbReference type="InterPro" id="IPR035965">
    <property type="entry name" value="PAS-like_dom_sf"/>
</dbReference>
<name>A0A6B0VRI6_9EURY</name>
<keyword evidence="11" id="KW-1185">Reference proteome</keyword>
<dbReference type="Gene3D" id="3.30.450.40">
    <property type="match status" value="1"/>
</dbReference>
<feature type="domain" description="PAS" evidence="8">
    <location>
        <begin position="313"/>
        <end position="394"/>
    </location>
</feature>
<dbReference type="Pfam" id="PF00512">
    <property type="entry name" value="HisKA"/>
    <property type="match status" value="1"/>
</dbReference>
<dbReference type="EMBL" id="WUYX01000069">
    <property type="protein sequence ID" value="MXV64138.1"/>
    <property type="molecule type" value="Genomic_DNA"/>
</dbReference>
<keyword evidence="4" id="KW-0808">Transferase</keyword>
<dbReference type="GO" id="GO:0000155">
    <property type="term" value="F:phosphorelay sensor kinase activity"/>
    <property type="evidence" value="ECO:0007669"/>
    <property type="project" value="InterPro"/>
</dbReference>
<dbReference type="InterPro" id="IPR004358">
    <property type="entry name" value="Sig_transdc_His_kin-like_C"/>
</dbReference>
<dbReference type="Gene3D" id="1.10.287.130">
    <property type="match status" value="1"/>
</dbReference>
<dbReference type="SUPFAM" id="SSF55874">
    <property type="entry name" value="ATPase domain of HSP90 chaperone/DNA topoisomerase II/histidine kinase"/>
    <property type="match status" value="1"/>
</dbReference>
<evidence type="ECO:0000259" key="9">
    <source>
        <dbReference type="PROSITE" id="PS50113"/>
    </source>
</evidence>
<dbReference type="SMART" id="SM00388">
    <property type="entry name" value="HisKA"/>
    <property type="match status" value="1"/>
</dbReference>
<dbReference type="Gene3D" id="3.30.450.20">
    <property type="entry name" value="PAS domain"/>
    <property type="match status" value="5"/>
</dbReference>
<evidence type="ECO:0000313" key="11">
    <source>
        <dbReference type="Proteomes" id="UP000434101"/>
    </source>
</evidence>
<evidence type="ECO:0000256" key="3">
    <source>
        <dbReference type="ARBA" id="ARBA00022553"/>
    </source>
</evidence>
<dbReference type="PANTHER" id="PTHR43304">
    <property type="entry name" value="PHYTOCHROME-LIKE PROTEIN CPH1"/>
    <property type="match status" value="1"/>
</dbReference>
<dbReference type="InterPro" id="IPR003661">
    <property type="entry name" value="HisK_dim/P_dom"/>
</dbReference>
<dbReference type="PROSITE" id="PS50113">
    <property type="entry name" value="PAC"/>
    <property type="match status" value="4"/>
</dbReference>
<dbReference type="Proteomes" id="UP000434101">
    <property type="component" value="Unassembled WGS sequence"/>
</dbReference>
<dbReference type="PROSITE" id="PS50109">
    <property type="entry name" value="HIS_KIN"/>
    <property type="match status" value="1"/>
</dbReference>
<feature type="region of interest" description="Disordered" evidence="6">
    <location>
        <begin position="1006"/>
        <end position="1029"/>
    </location>
</feature>
<dbReference type="InterPro" id="IPR000700">
    <property type="entry name" value="PAS-assoc_C"/>
</dbReference>
<feature type="domain" description="PAC" evidence="9">
    <location>
        <begin position="749"/>
        <end position="800"/>
    </location>
</feature>
<evidence type="ECO:0000256" key="1">
    <source>
        <dbReference type="ARBA" id="ARBA00000085"/>
    </source>
</evidence>
<dbReference type="Pfam" id="PF08448">
    <property type="entry name" value="PAS_4"/>
    <property type="match status" value="5"/>
</dbReference>
<dbReference type="NCBIfam" id="TIGR00229">
    <property type="entry name" value="sensory_box"/>
    <property type="match status" value="5"/>
</dbReference>
<feature type="domain" description="PAS" evidence="8">
    <location>
        <begin position="438"/>
        <end position="480"/>
    </location>
</feature>
<dbReference type="Pfam" id="PF02518">
    <property type="entry name" value="HATPase_c"/>
    <property type="match status" value="1"/>
</dbReference>
<reference evidence="10 11" key="1">
    <citation type="submission" date="2020-01" db="EMBL/GenBank/DDBJ databases">
        <title>Natronorubrum sp. JWXQ-INN 674 isolated from Inner Mongolia Autonomous Region of China.</title>
        <authorList>
            <person name="Xue Q."/>
        </authorList>
    </citation>
    <scope>NUCLEOTIDE SEQUENCE [LARGE SCALE GENOMIC DNA]</scope>
    <source>
        <strain evidence="10 11">JWXQ-INN-674</strain>
    </source>
</reference>
<keyword evidence="3" id="KW-0597">Phosphoprotein</keyword>
<feature type="domain" description="PAS" evidence="8">
    <location>
        <begin position="184"/>
        <end position="260"/>
    </location>
</feature>
<feature type="domain" description="Histidine kinase" evidence="7">
    <location>
        <begin position="811"/>
        <end position="1024"/>
    </location>
</feature>
<evidence type="ECO:0000256" key="6">
    <source>
        <dbReference type="SAM" id="MobiDB-lite"/>
    </source>
</evidence>
<feature type="domain" description="PAC" evidence="9">
    <location>
        <begin position="385"/>
        <end position="437"/>
    </location>
</feature>
<sequence length="1029" mass="115388">MDPPFDSAGANQNHRLRQQRVVADLGTQALEGTDLDDLFREAVTAVATTLETDSCKILELQPGNDEFLLREGIGWSDGLLGTATVSTDRDSQAGYTLEVEDTVVVDDLRTEDRFAGPELLREHDLVSGISVVIGSADDPWGVLGTHATAQRAYDEGDAVFLRNVANVLASAIERDRADRRRDAEAMLRQKIVDTSPIGITIVGENGELRFANDRAEEIFGRSRERISELEFDDPAWDEIGPDGDPLTAEELPFPRIVESGEPLFDQVSGVLRPNGERIWISVNGAPLWNDNGNIDGVVFAIEDVTDRFHRDRKLERYETIVETAHDGIYVLDEERRFELVNDAFAELTAFSRSELRGSHASLVFGEEFASTEAQQLEAASAPESPTFEETIETGPDETLAIENRFTILPVDDGTGTKRVGVVRDISERKHLEAELRAERDLKDRILETSPIGITLIDADGMNVFANDRAEELFGRSLEELRSYVHDDDRWNLVDEDGRPLSGEELPFTTVKETGEPVYGDVLGLDQPDGTRVWLSAHCGPLFDADGTFDGAVYALRDITERKRLENELERTLDRVSDAFNSIDTDWNFTYVNDHAKELLDVEDRELVGTNVWEEFPSAVGSRFEEEYRRAMDTQETVRFEEYSPVADAWLEVAAYPSESGLSVYFRDITDRKDRERALEESEQRYRTLIDHFPNGAVALFDDDLQYTIVGGELIDEGEYTPDEIVGMSVGEWGDEIEADFEPKFRAALAGEEHTFEVDYEGRELLVYTLPVRNNRGEVFAGMMMVQDITERNEYRRKLEESNERLEQFASVASHDLQEPLRMVSSYLSLIENRYGEELDADGQEFLEYAVDGAERMRAMIDGLLEFSRVETRGEPLEPVELDDVFEDVRKDLAVRIEESEAEIEADSLPRVVGDSDQLRQVFQNLLSNAIEYSGDAPPRIDISAHSYGDRCEIEISDDGIGIDPADADRIFGLFNRLHTVDEASGSGIGLALCERIVERHGGEIRVDSEPGEGSTFSVTLPTADKSAER</sequence>
<gene>
    <name evidence="10" type="ORF">GS429_19120</name>
</gene>
<dbReference type="PANTHER" id="PTHR43304:SF1">
    <property type="entry name" value="PAC DOMAIN-CONTAINING PROTEIN"/>
    <property type="match status" value="1"/>
</dbReference>
<comment type="catalytic activity">
    <reaction evidence="1">
        <text>ATP + protein L-histidine = ADP + protein N-phospho-L-histidine.</text>
        <dbReference type="EC" id="2.7.13.3"/>
    </reaction>
</comment>
<dbReference type="Pfam" id="PF01590">
    <property type="entry name" value="GAF"/>
    <property type="match status" value="1"/>
</dbReference>
<dbReference type="EC" id="2.7.13.3" evidence="2"/>
<dbReference type="CDD" id="cd00130">
    <property type="entry name" value="PAS"/>
    <property type="match status" value="4"/>
</dbReference>
<comment type="caution">
    <text evidence="10">The sequence shown here is derived from an EMBL/GenBank/DDBJ whole genome shotgun (WGS) entry which is preliminary data.</text>
</comment>
<evidence type="ECO:0000256" key="2">
    <source>
        <dbReference type="ARBA" id="ARBA00012438"/>
    </source>
</evidence>
<evidence type="ECO:0000313" key="10">
    <source>
        <dbReference type="EMBL" id="MXV64138.1"/>
    </source>
</evidence>
<dbReference type="SMART" id="SM00091">
    <property type="entry name" value="PAS"/>
    <property type="match status" value="5"/>
</dbReference>
<dbReference type="FunFam" id="3.30.565.10:FF:000006">
    <property type="entry name" value="Sensor histidine kinase WalK"/>
    <property type="match status" value="1"/>
</dbReference>
<dbReference type="CDD" id="cd00082">
    <property type="entry name" value="HisKA"/>
    <property type="match status" value="1"/>
</dbReference>
<keyword evidence="5" id="KW-0418">Kinase</keyword>
<protein>
    <recommendedName>
        <fullName evidence="2">histidine kinase</fullName>
        <ecNumber evidence="2">2.7.13.3</ecNumber>
    </recommendedName>
</protein>
<feature type="domain" description="PAC" evidence="9">
    <location>
        <begin position="264"/>
        <end position="316"/>
    </location>
</feature>
<dbReference type="PRINTS" id="PR00344">
    <property type="entry name" value="BCTRLSENSOR"/>
</dbReference>
<organism evidence="10 11">
    <name type="scientific">Natronorubrum halalkaliphilum</name>
    <dbReference type="NCBI Taxonomy" id="2691917"/>
    <lineage>
        <taxon>Archaea</taxon>
        <taxon>Methanobacteriati</taxon>
        <taxon>Methanobacteriota</taxon>
        <taxon>Stenosarchaea group</taxon>
        <taxon>Halobacteria</taxon>
        <taxon>Halobacteriales</taxon>
        <taxon>Natrialbaceae</taxon>
        <taxon>Natronorubrum</taxon>
    </lineage>
</organism>
<dbReference type="InterPro" id="IPR000014">
    <property type="entry name" value="PAS"/>
</dbReference>
<dbReference type="InterPro" id="IPR013656">
    <property type="entry name" value="PAS_4"/>
</dbReference>